<feature type="compositionally biased region" description="Pro residues" evidence="1">
    <location>
        <begin position="169"/>
        <end position="187"/>
    </location>
</feature>
<feature type="region of interest" description="Disordered" evidence="1">
    <location>
        <begin position="253"/>
        <end position="319"/>
    </location>
</feature>
<name>A0A6G1G189_9PEZI</name>
<organism evidence="2">
    <name type="scientific">Eremomyces bilateralis CBS 781.70</name>
    <dbReference type="NCBI Taxonomy" id="1392243"/>
    <lineage>
        <taxon>Eukaryota</taxon>
        <taxon>Fungi</taxon>
        <taxon>Dikarya</taxon>
        <taxon>Ascomycota</taxon>
        <taxon>Pezizomycotina</taxon>
        <taxon>Dothideomycetes</taxon>
        <taxon>Dothideomycetes incertae sedis</taxon>
        <taxon>Eremomycetales</taxon>
        <taxon>Eremomycetaceae</taxon>
        <taxon>Eremomyces</taxon>
    </lineage>
</organism>
<dbReference type="EMBL" id="ML975160">
    <property type="protein sequence ID" value="KAF1811696.1"/>
    <property type="molecule type" value="Genomic_DNA"/>
</dbReference>
<evidence type="ECO:0000313" key="2">
    <source>
        <dbReference type="EMBL" id="KAF1811696.1"/>
    </source>
</evidence>
<reference evidence="4" key="3">
    <citation type="submission" date="2025-04" db="UniProtKB">
        <authorList>
            <consortium name="RefSeq"/>
        </authorList>
    </citation>
    <scope>IDENTIFICATION</scope>
    <source>
        <strain evidence="4">CBS 781.70</strain>
    </source>
</reference>
<evidence type="ECO:0000313" key="4">
    <source>
        <dbReference type="RefSeq" id="XP_033533327.1"/>
    </source>
</evidence>
<feature type="compositionally biased region" description="Low complexity" evidence="1">
    <location>
        <begin position="280"/>
        <end position="289"/>
    </location>
</feature>
<reference evidence="4" key="2">
    <citation type="submission" date="2020-04" db="EMBL/GenBank/DDBJ databases">
        <authorList>
            <consortium name="NCBI Genome Project"/>
        </authorList>
    </citation>
    <scope>NUCLEOTIDE SEQUENCE</scope>
    <source>
        <strain evidence="4">CBS 781.70</strain>
    </source>
</reference>
<dbReference type="AlphaFoldDB" id="A0A6G1G189"/>
<dbReference type="RefSeq" id="XP_033533327.1">
    <property type="nucleotide sequence ID" value="XM_033681319.1"/>
</dbReference>
<accession>A0A6G1G189</accession>
<dbReference type="GeneID" id="54421889"/>
<feature type="compositionally biased region" description="Polar residues" evidence="1">
    <location>
        <begin position="155"/>
        <end position="167"/>
    </location>
</feature>
<dbReference type="Proteomes" id="UP000504638">
    <property type="component" value="Unplaced"/>
</dbReference>
<evidence type="ECO:0000256" key="1">
    <source>
        <dbReference type="SAM" id="MobiDB-lite"/>
    </source>
</evidence>
<sequence length="319" mass="34501">MGLPSGARHRLRHRGRTCHDAADDTSFTINSSSSLSFYCCSSSSCCRYLPPTFLPRAVPDLLLDPRLTEASGAIGADGSLAHDALRHLQDRFPGKLFEAELYDFGAVKILEVRGENEEELRECLLGDLGPLGEHEIIVSTLQGPSLMQRLHVSFQARQQQHGTHSQSPPLAPYRPPAPPPLPTPPSSFEPRSVARPLVLPGARNQCLAEIADGSHQTNRLLAELLASQQVSNDLAREMLDGFVELRGDLGTARVEGHRTPATSSPPNEGGLSVSDDNGRAQAPALAPAATQSLRIQIQNPKGQSDQRDQPGKQETNRAK</sequence>
<feature type="compositionally biased region" description="Polar residues" evidence="1">
    <location>
        <begin position="290"/>
        <end position="303"/>
    </location>
</feature>
<gene>
    <name evidence="2 4" type="ORF">P152DRAFT_474420</name>
</gene>
<keyword evidence="3" id="KW-1185">Reference proteome</keyword>
<evidence type="ECO:0000313" key="3">
    <source>
        <dbReference type="Proteomes" id="UP000504638"/>
    </source>
</evidence>
<proteinExistence type="predicted"/>
<feature type="compositionally biased region" description="Basic and acidic residues" evidence="1">
    <location>
        <begin position="304"/>
        <end position="319"/>
    </location>
</feature>
<reference evidence="2 4" key="1">
    <citation type="submission" date="2020-01" db="EMBL/GenBank/DDBJ databases">
        <authorList>
            <consortium name="DOE Joint Genome Institute"/>
            <person name="Haridas S."/>
            <person name="Albert R."/>
            <person name="Binder M."/>
            <person name="Bloem J."/>
            <person name="Labutti K."/>
            <person name="Salamov A."/>
            <person name="Andreopoulos B."/>
            <person name="Baker S.E."/>
            <person name="Barry K."/>
            <person name="Bills G."/>
            <person name="Bluhm B.H."/>
            <person name="Cannon C."/>
            <person name="Castanera R."/>
            <person name="Culley D.E."/>
            <person name="Daum C."/>
            <person name="Ezra D."/>
            <person name="Gonzalez J.B."/>
            <person name="Henrissat B."/>
            <person name="Kuo A."/>
            <person name="Liang C."/>
            <person name="Lipzen A."/>
            <person name="Lutzoni F."/>
            <person name="Magnuson J."/>
            <person name="Mondo S."/>
            <person name="Nolan M."/>
            <person name="Ohm R."/>
            <person name="Pangilinan J."/>
            <person name="Park H.-J."/>
            <person name="Ramirez L."/>
            <person name="Alfaro M."/>
            <person name="Sun H."/>
            <person name="Tritt A."/>
            <person name="Yoshinaga Y."/>
            <person name="Zwiers L.-H."/>
            <person name="Turgeon B.G."/>
            <person name="Goodwin S.B."/>
            <person name="Spatafora J.W."/>
            <person name="Crous P.W."/>
            <person name="Grigoriev I.V."/>
        </authorList>
    </citation>
    <scope>NUCLEOTIDE SEQUENCE</scope>
    <source>
        <strain evidence="2 4">CBS 781.70</strain>
    </source>
</reference>
<protein>
    <submittedName>
        <fullName evidence="2 4">Uncharacterized protein</fullName>
    </submittedName>
</protein>
<feature type="region of interest" description="Disordered" evidence="1">
    <location>
        <begin position="155"/>
        <end position="191"/>
    </location>
</feature>